<dbReference type="Proteomes" id="UP000028545">
    <property type="component" value="Unassembled WGS sequence"/>
</dbReference>
<evidence type="ECO:0000256" key="3">
    <source>
        <dbReference type="ARBA" id="ARBA00023002"/>
    </source>
</evidence>
<evidence type="ECO:0000256" key="4">
    <source>
        <dbReference type="ARBA" id="ARBA00024226"/>
    </source>
</evidence>
<keyword evidence="3 7" id="KW-0560">Oxidoreductase</keyword>
<dbReference type="PROSITE" id="PS00687">
    <property type="entry name" value="ALDEHYDE_DEHYDR_GLU"/>
    <property type="match status" value="1"/>
</dbReference>
<dbReference type="RefSeq" id="XP_016640605.1">
    <property type="nucleotide sequence ID" value="XM_016789770.1"/>
</dbReference>
<keyword evidence="8" id="KW-1133">Transmembrane helix</keyword>
<evidence type="ECO:0000256" key="7">
    <source>
        <dbReference type="RuleBase" id="RU003345"/>
    </source>
</evidence>
<evidence type="ECO:0000256" key="1">
    <source>
        <dbReference type="ARBA" id="ARBA00009986"/>
    </source>
</evidence>
<organism evidence="10 11">
    <name type="scientific">Pseudallescheria apiosperma</name>
    <name type="common">Scedosporium apiospermum</name>
    <dbReference type="NCBI Taxonomy" id="563466"/>
    <lineage>
        <taxon>Eukaryota</taxon>
        <taxon>Fungi</taxon>
        <taxon>Dikarya</taxon>
        <taxon>Ascomycota</taxon>
        <taxon>Pezizomycotina</taxon>
        <taxon>Sordariomycetes</taxon>
        <taxon>Hypocreomycetidae</taxon>
        <taxon>Microascales</taxon>
        <taxon>Microascaceae</taxon>
        <taxon>Scedosporium</taxon>
    </lineage>
</organism>
<dbReference type="PANTHER" id="PTHR11699">
    <property type="entry name" value="ALDEHYDE DEHYDROGENASE-RELATED"/>
    <property type="match status" value="1"/>
</dbReference>
<keyword evidence="8" id="KW-0812">Transmembrane</keyword>
<dbReference type="EC" id="1.2.1.3" evidence="4"/>
<dbReference type="Pfam" id="PF00171">
    <property type="entry name" value="Aldedh"/>
    <property type="match status" value="1"/>
</dbReference>
<dbReference type="GO" id="GO:0004029">
    <property type="term" value="F:aldehyde dehydrogenase (NAD+) activity"/>
    <property type="evidence" value="ECO:0007669"/>
    <property type="project" value="UniProtKB-EC"/>
</dbReference>
<evidence type="ECO:0000313" key="10">
    <source>
        <dbReference type="EMBL" id="KEZ40806.1"/>
    </source>
</evidence>
<keyword evidence="8" id="KW-0472">Membrane</keyword>
<dbReference type="KEGG" id="sapo:SAPIO_CDS8045"/>
<dbReference type="InterPro" id="IPR029510">
    <property type="entry name" value="Ald_DH_CS_GLU"/>
</dbReference>
<comment type="similarity">
    <text evidence="1 7">Belongs to the aldehyde dehydrogenase family.</text>
</comment>
<dbReference type="InterPro" id="IPR016161">
    <property type="entry name" value="Ald_DH/histidinol_DH"/>
</dbReference>
<protein>
    <recommendedName>
        <fullName evidence="4">aldehyde dehydrogenase (NAD(+))</fullName>
        <ecNumber evidence="4">1.2.1.3</ecNumber>
    </recommendedName>
</protein>
<sequence>MATNIIRTVSPSTNQVVCETPETRWDEASSILRASQEAFVSFSSLSHQARKDVVVRALQLFQERKIVLGKELTLQMGRPIAYSHKEIETMQKRADYLLETAEEALKSIPGKPENGFQRWVKKVPVGPILIVFAWNFPYLILVNALIPALLAGNTVILKPSPQTPLVAQRVCEIFVEAGLPPNVLLIIQSGDSEMVKRLVQAPEIQGVSFTGSTAGGLAIREAAAGRTIPLNLELGGNDPAYVRADADLQYVAAQLVDGAVFNSGQSCCSVERIYVHSQVHDKFVEELQKDLEQYKLGDPLDSTTNVGPVISKAALEAINAQIQDALARGAIDATPENVTFKNPPVEGNYIAPRILINTTHDMAVMREETFGPVIPVYKVSSDDEAIKLMNDTQYGLTASVWTKDIQRAHELIDRLESGTVFVNRCDYPNPDLAWTGWKMSGLGCTLGPQAFNFFVKLKSYHIKETQTS</sequence>
<dbReference type="VEuPathDB" id="FungiDB:SAPIO_CDS8045"/>
<comment type="catalytic activity">
    <reaction evidence="5">
        <text>an aldehyde + NAD(+) + H2O = a carboxylate + NADH + 2 H(+)</text>
        <dbReference type="Rhea" id="RHEA:16185"/>
        <dbReference type="ChEBI" id="CHEBI:15377"/>
        <dbReference type="ChEBI" id="CHEBI:15378"/>
        <dbReference type="ChEBI" id="CHEBI:17478"/>
        <dbReference type="ChEBI" id="CHEBI:29067"/>
        <dbReference type="ChEBI" id="CHEBI:57540"/>
        <dbReference type="ChEBI" id="CHEBI:57945"/>
        <dbReference type="EC" id="1.2.1.3"/>
    </reaction>
</comment>
<name>A0A084G0E4_PSEDA</name>
<dbReference type="InterPro" id="IPR015590">
    <property type="entry name" value="Aldehyde_DH_dom"/>
</dbReference>
<dbReference type="Gene3D" id="3.40.309.10">
    <property type="entry name" value="Aldehyde Dehydrogenase, Chain A, domain 2"/>
    <property type="match status" value="1"/>
</dbReference>
<dbReference type="FunFam" id="3.40.309.10:FF:000009">
    <property type="entry name" value="Aldehyde dehydrogenase A"/>
    <property type="match status" value="1"/>
</dbReference>
<dbReference type="InterPro" id="IPR016162">
    <property type="entry name" value="Ald_DH_N"/>
</dbReference>
<dbReference type="EMBL" id="JOWA01000117">
    <property type="protein sequence ID" value="KEZ40806.1"/>
    <property type="molecule type" value="Genomic_DNA"/>
</dbReference>
<feature type="active site" evidence="6">
    <location>
        <position position="233"/>
    </location>
</feature>
<dbReference type="CDD" id="cd07102">
    <property type="entry name" value="ALDH_EDX86601"/>
    <property type="match status" value="1"/>
</dbReference>
<dbReference type="OMA" id="NLVCRVN"/>
<evidence type="ECO:0000256" key="5">
    <source>
        <dbReference type="ARBA" id="ARBA00049194"/>
    </source>
</evidence>
<evidence type="ECO:0000259" key="9">
    <source>
        <dbReference type="Pfam" id="PF00171"/>
    </source>
</evidence>
<keyword evidence="11" id="KW-1185">Reference proteome</keyword>
<evidence type="ECO:0000256" key="8">
    <source>
        <dbReference type="SAM" id="Phobius"/>
    </source>
</evidence>
<dbReference type="FunFam" id="3.40.605.10:FF:000012">
    <property type="entry name" value="NAD-dependent succinate-semialdehyde dehydrogenase"/>
    <property type="match status" value="1"/>
</dbReference>
<reference evidence="10 11" key="1">
    <citation type="journal article" date="2014" name="Genome Announc.">
        <title>Draft genome sequence of the pathogenic fungus Scedosporium apiospermum.</title>
        <authorList>
            <person name="Vandeputte P."/>
            <person name="Ghamrawi S."/>
            <person name="Rechenmann M."/>
            <person name="Iltis A."/>
            <person name="Giraud S."/>
            <person name="Fleury M."/>
            <person name="Thornton C."/>
            <person name="Delhaes L."/>
            <person name="Meyer W."/>
            <person name="Papon N."/>
            <person name="Bouchara J.P."/>
        </authorList>
    </citation>
    <scope>NUCLEOTIDE SEQUENCE [LARGE SCALE GENOMIC DNA]</scope>
    <source>
        <strain evidence="10 11">IHEM 14462</strain>
    </source>
</reference>
<keyword evidence="2" id="KW-0521">NADP</keyword>
<evidence type="ECO:0000256" key="2">
    <source>
        <dbReference type="ARBA" id="ARBA00022857"/>
    </source>
</evidence>
<dbReference type="InterPro" id="IPR016163">
    <property type="entry name" value="Ald_DH_C"/>
</dbReference>
<proteinExistence type="inferred from homology"/>
<dbReference type="Gene3D" id="3.40.605.10">
    <property type="entry name" value="Aldehyde Dehydrogenase, Chain A, domain 1"/>
    <property type="match status" value="1"/>
</dbReference>
<evidence type="ECO:0000256" key="6">
    <source>
        <dbReference type="PROSITE-ProRule" id="PRU10007"/>
    </source>
</evidence>
<dbReference type="HOGENOM" id="CLU_005391_1_0_1"/>
<dbReference type="AlphaFoldDB" id="A0A084G0E4"/>
<feature type="transmembrane region" description="Helical" evidence="8">
    <location>
        <begin position="128"/>
        <end position="150"/>
    </location>
</feature>
<dbReference type="GeneID" id="27727117"/>
<evidence type="ECO:0000313" key="11">
    <source>
        <dbReference type="Proteomes" id="UP000028545"/>
    </source>
</evidence>
<dbReference type="OrthoDB" id="310895at2759"/>
<dbReference type="SUPFAM" id="SSF53720">
    <property type="entry name" value="ALDH-like"/>
    <property type="match status" value="1"/>
</dbReference>
<feature type="domain" description="Aldehyde dehydrogenase" evidence="9">
    <location>
        <begin position="6"/>
        <end position="459"/>
    </location>
</feature>
<accession>A0A084G0E4</accession>
<comment type="caution">
    <text evidence="10">The sequence shown here is derived from an EMBL/GenBank/DDBJ whole genome shotgun (WGS) entry which is preliminary data.</text>
</comment>
<gene>
    <name evidence="10" type="ORF">SAPIO_CDS8045</name>
</gene>